<dbReference type="InterPro" id="IPR016848">
    <property type="entry name" value="RNase_P/MRP_Rpp29-subunit"/>
</dbReference>
<evidence type="ECO:0000256" key="9">
    <source>
        <dbReference type="PIRNR" id="PIRNR027081"/>
    </source>
</evidence>
<keyword evidence="12" id="KW-1185">Reference proteome</keyword>
<dbReference type="OrthoDB" id="124041at2759"/>
<evidence type="ECO:0000256" key="1">
    <source>
        <dbReference type="ARBA" id="ARBA00002435"/>
    </source>
</evidence>
<dbReference type="EMBL" id="DS985245">
    <property type="protein sequence ID" value="EDV24638.1"/>
    <property type="molecule type" value="Genomic_DNA"/>
</dbReference>
<evidence type="ECO:0000256" key="4">
    <source>
        <dbReference type="ARBA" id="ARBA00016225"/>
    </source>
</evidence>
<evidence type="ECO:0000256" key="2">
    <source>
        <dbReference type="ARBA" id="ARBA00004604"/>
    </source>
</evidence>
<evidence type="ECO:0000256" key="6">
    <source>
        <dbReference type="ARBA" id="ARBA00022694"/>
    </source>
</evidence>
<dbReference type="PhylomeDB" id="B3RYR1"/>
<dbReference type="GO" id="GO:0000172">
    <property type="term" value="C:ribonuclease MRP complex"/>
    <property type="evidence" value="ECO:0000318"/>
    <property type="project" value="GO_Central"/>
</dbReference>
<evidence type="ECO:0000313" key="12">
    <source>
        <dbReference type="Proteomes" id="UP000009022"/>
    </source>
</evidence>
<feature type="region of interest" description="Disordered" evidence="10">
    <location>
        <begin position="1"/>
        <end position="26"/>
    </location>
</feature>
<dbReference type="InterPro" id="IPR023534">
    <property type="entry name" value="Rof/RNase_P-like"/>
</dbReference>
<dbReference type="SMART" id="SM00538">
    <property type="entry name" value="POP4"/>
    <property type="match status" value="1"/>
</dbReference>
<dbReference type="CTD" id="6754190"/>
<organism evidence="11 12">
    <name type="scientific">Trichoplax adhaerens</name>
    <name type="common">Trichoplax reptans</name>
    <dbReference type="NCBI Taxonomy" id="10228"/>
    <lineage>
        <taxon>Eukaryota</taxon>
        <taxon>Metazoa</taxon>
        <taxon>Placozoa</taxon>
        <taxon>Uniplacotomia</taxon>
        <taxon>Trichoplacea</taxon>
        <taxon>Trichoplacidae</taxon>
        <taxon>Trichoplax</taxon>
    </lineage>
</organism>
<dbReference type="GO" id="GO:0006364">
    <property type="term" value="P:rRNA processing"/>
    <property type="evidence" value="ECO:0000318"/>
    <property type="project" value="GO_Central"/>
</dbReference>
<sequence>MAETDAVNDDLLHQSIKRKKSSGKERQKAQAMVTSFLNNHLPPRYRISNENYLQVIQKSITLENKGITKIQKAKKKRCNITPYREKHREKLHCSLELSQRFDDYMPLHNLWVDYMSCLLNIQKRSTTSTCSLSKEYTQKLLKADYHGCWITVTRSRCPSYIGISGIVLQETKNALTLIAPSNKVKCIPKTNNIFTFKIGDLVFTLYGNQFRYRSTDRAARKFKLKSTIDL</sequence>
<dbReference type="FunFam" id="2.30.30.210:FF:000001">
    <property type="entry name" value="Ribonuclease P protein subunit p29"/>
    <property type="match status" value="1"/>
</dbReference>
<dbReference type="GO" id="GO:0030677">
    <property type="term" value="C:ribonuclease P complex"/>
    <property type="evidence" value="ECO:0000318"/>
    <property type="project" value="GO_Central"/>
</dbReference>
<dbReference type="GO" id="GO:0033204">
    <property type="term" value="F:ribonuclease P RNA binding"/>
    <property type="evidence" value="ECO:0000318"/>
    <property type="project" value="GO_Central"/>
</dbReference>
<dbReference type="Gene3D" id="2.30.30.210">
    <property type="entry name" value="Ribonuclease P/MRP, subunit p29"/>
    <property type="match status" value="1"/>
</dbReference>
<name>B3RYR1_TRIAD</name>
<dbReference type="HOGENOM" id="CLU_078577_2_1_1"/>
<dbReference type="InterPro" id="IPR036980">
    <property type="entry name" value="RNase_P/MRP_Rpp29_sf"/>
</dbReference>
<evidence type="ECO:0000256" key="7">
    <source>
        <dbReference type="ARBA" id="ARBA00023242"/>
    </source>
</evidence>
<dbReference type="GeneID" id="6754190"/>
<evidence type="ECO:0000256" key="3">
    <source>
        <dbReference type="ARBA" id="ARBA00006181"/>
    </source>
</evidence>
<dbReference type="PIRSF" id="PIRSF027081">
    <property type="entry name" value="RNase_P/MRP_p29_subunit"/>
    <property type="match status" value="1"/>
</dbReference>
<keyword evidence="6 9" id="KW-0819">tRNA processing</keyword>
<dbReference type="Proteomes" id="UP000009022">
    <property type="component" value="Unassembled WGS sequence"/>
</dbReference>
<dbReference type="OMA" id="TFRVCGM"/>
<keyword evidence="7 9" id="KW-0539">Nucleus</keyword>
<dbReference type="Pfam" id="PF01868">
    <property type="entry name" value="RNase_P-MRP_p29"/>
    <property type="match status" value="1"/>
</dbReference>
<protein>
    <recommendedName>
        <fullName evidence="4 9">Ribonuclease P protein subunit p29</fullName>
    </recommendedName>
</protein>
<dbReference type="InParanoid" id="B3RYR1"/>
<dbReference type="RefSeq" id="XP_002112528.1">
    <property type="nucleotide sequence ID" value="XM_002112492.1"/>
</dbReference>
<dbReference type="eggNOG" id="KOG4046">
    <property type="taxonomic scope" value="Eukaryota"/>
</dbReference>
<evidence type="ECO:0000256" key="5">
    <source>
        <dbReference type="ARBA" id="ARBA00022553"/>
    </source>
</evidence>
<dbReference type="KEGG" id="tad:TRIADDRAFT_56646"/>
<proteinExistence type="inferred from homology"/>
<dbReference type="GO" id="GO:0005730">
    <property type="term" value="C:nucleolus"/>
    <property type="evidence" value="ECO:0007669"/>
    <property type="project" value="UniProtKB-SubCell"/>
</dbReference>
<dbReference type="GO" id="GO:0001682">
    <property type="term" value="P:tRNA 5'-leader removal"/>
    <property type="evidence" value="ECO:0007669"/>
    <property type="project" value="InterPro"/>
</dbReference>
<comment type="similarity">
    <text evidence="3">Belongs to the eukaryotic/archaeal RNase P protein component 1 family.</text>
</comment>
<dbReference type="AlphaFoldDB" id="B3RYR1"/>
<dbReference type="PANTHER" id="PTHR13348:SF0">
    <property type="entry name" value="RIBONUCLEASE P PROTEIN SUBUNIT P29"/>
    <property type="match status" value="1"/>
</dbReference>
<evidence type="ECO:0000313" key="11">
    <source>
        <dbReference type="EMBL" id="EDV24638.1"/>
    </source>
</evidence>
<dbReference type="InterPro" id="IPR002730">
    <property type="entry name" value="Rpp29/RNP1"/>
</dbReference>
<dbReference type="FunCoup" id="B3RYR1">
    <property type="interactions" value="1361"/>
</dbReference>
<dbReference type="PANTHER" id="PTHR13348">
    <property type="entry name" value="RIBONUCLEASE P SUBUNIT P29"/>
    <property type="match status" value="1"/>
</dbReference>
<gene>
    <name evidence="11" type="ORF">TRIADDRAFT_56646</name>
</gene>
<evidence type="ECO:0000256" key="8">
    <source>
        <dbReference type="ARBA" id="ARBA00046486"/>
    </source>
</evidence>
<reference evidence="11 12" key="1">
    <citation type="journal article" date="2008" name="Nature">
        <title>The Trichoplax genome and the nature of placozoans.</title>
        <authorList>
            <person name="Srivastava M."/>
            <person name="Begovic E."/>
            <person name="Chapman J."/>
            <person name="Putnam N.H."/>
            <person name="Hellsten U."/>
            <person name="Kawashima T."/>
            <person name="Kuo A."/>
            <person name="Mitros T."/>
            <person name="Salamov A."/>
            <person name="Carpenter M.L."/>
            <person name="Signorovitch A.Y."/>
            <person name="Moreno M.A."/>
            <person name="Kamm K."/>
            <person name="Grimwood J."/>
            <person name="Schmutz J."/>
            <person name="Shapiro H."/>
            <person name="Grigoriev I.V."/>
            <person name="Buss L.W."/>
            <person name="Schierwater B."/>
            <person name="Dellaporta S.L."/>
            <person name="Rokhsar D.S."/>
        </authorList>
    </citation>
    <scope>NUCLEOTIDE SEQUENCE [LARGE SCALE GENOMIC DNA]</scope>
    <source>
        <strain evidence="11 12">Grell-BS-1999</strain>
    </source>
</reference>
<evidence type="ECO:0000256" key="10">
    <source>
        <dbReference type="SAM" id="MobiDB-lite"/>
    </source>
</evidence>
<accession>B3RYR1</accession>
<keyword evidence="5" id="KW-0597">Phosphoprotein</keyword>
<dbReference type="STRING" id="10228.B3RYR1"/>
<dbReference type="SUPFAM" id="SSF101744">
    <property type="entry name" value="Rof/RNase P subunit-like"/>
    <property type="match status" value="1"/>
</dbReference>
<comment type="subcellular location">
    <subcellularLocation>
        <location evidence="2 9">Nucleus</location>
        <location evidence="2 9">Nucleolus</location>
    </subcellularLocation>
</comment>
<comment type="subunit">
    <text evidence="8">Component of nuclear RNase P and RNase MRP ribonucleoproteins. RNase P consists of a catalytic RNA moiety and 10 different protein chains; POP1, POP4, POP5, POP7, RPP14, RPP21, RPP25, RPP30, RPP38 and RPP40. Within the RNase P complex, POP1, POP7 and RPP25 form the 'finger' subcomplex, POP5, RPP14, RPP40 and homodimeric RPP30 form the 'palm' subcomplex, and RPP21, POP4 and RPP38 form the 'wrist' subcomplex. All subunits of the RNase P complex interact with the catalytic RNA. Several subunits of RNase P are also part of the RNase MRP complex. RNase MRP consists of a catalytic RNA moiety and about 8 protein subunits; POP1, POP7, RPP25, RPP30, RPP38, RPP40 and possibly also POP4 and POP5.</text>
</comment>
<comment type="function">
    <text evidence="1 9">Component of ribonuclease P, a ribonucleoprotein complex that generates mature tRNA molecules by cleaving their 5'-ends.</text>
</comment>